<keyword evidence="6" id="KW-1185">Reference proteome</keyword>
<dbReference type="Pfam" id="PF13041">
    <property type="entry name" value="PPR_2"/>
    <property type="match status" value="3"/>
</dbReference>
<dbReference type="InterPro" id="IPR011990">
    <property type="entry name" value="TPR-like_helical_dom_sf"/>
</dbReference>
<proteinExistence type="inferred from homology"/>
<dbReference type="Gramene" id="Kaladp0011s0054.1.v1.1">
    <property type="protein sequence ID" value="Kaladp0011s0054.1.v1.1"/>
    <property type="gene ID" value="Kaladp0011s0054.v1.1"/>
</dbReference>
<comment type="similarity">
    <text evidence="1">Belongs to the PPR family. PCMP-H subfamily.</text>
</comment>
<dbReference type="Proteomes" id="UP000594263">
    <property type="component" value="Unplaced"/>
</dbReference>
<dbReference type="InterPro" id="IPR046848">
    <property type="entry name" value="E_motif"/>
</dbReference>
<evidence type="ECO:0000313" key="6">
    <source>
        <dbReference type="Proteomes" id="UP000594263"/>
    </source>
</evidence>
<dbReference type="FunFam" id="1.25.40.10:FF:000184">
    <property type="entry name" value="Pentatricopeptide repeat-containing protein, chloroplastic"/>
    <property type="match status" value="1"/>
</dbReference>
<evidence type="ECO:0000313" key="5">
    <source>
        <dbReference type="EnsemblPlants" id="Kaladp0011s0054.1.v1.1"/>
    </source>
</evidence>
<dbReference type="InterPro" id="IPR002885">
    <property type="entry name" value="PPR_rpt"/>
</dbReference>
<dbReference type="NCBIfam" id="TIGR00756">
    <property type="entry name" value="PPR"/>
    <property type="match status" value="6"/>
</dbReference>
<sequence>MKASGVAPDAFVYPIIIKSAAAPVIFHSHLLKLGLLALSEPHIRNALLASYAAHGPIRAAADLFDEMSDRAPADWNALLSGYWKWGLEAQACTLFARMPAPNVISWTAMVTGYSKLKDLAAARRYFDQMPQRNVVSWNAMLTGYSHNGMAREAVHLFSKMLNSGCQPDDTTWVTIISQLFDDMGEHRNSVTWNTMIAAYTRIGDLLSATELFNEVPERTVVTWNSMVAGYAQNGQSTMAVILFKEMIASNGVKPDEVTMVSVFSACGHLGALELGNWAVKYLEVAKIKLSISGYNSLISMYSKCGSIEAAISTFQSMDVKDVVSYNTLIAGLAAHGQGGQAVELWKEMNRAGVEPDRLTYLSLLTACSHAGLLEQGQTIFSSINAPSVDHYACMVDLLGRMGKLEEAKNLIATMPMEPHAGVYGSLLNASRMHRKVEMGQFAADKLFQIEPNHSGNYVLLSNVYASAGKWRDAERIREAMWTDGVKKTTGWSSVEFGGKIHKFVVGDRTHEKSEDIHKVLREIQKKLRGLGYEEDKSCVLRDVEEEEKEEMVGAHSEKLAVAFALLVSSAGSVIRVMKNLRVCQDCHAAIKIISKIEGREIIVRDNNRFHCFKDGVCSCSDYW</sequence>
<dbReference type="PROSITE" id="PS51375">
    <property type="entry name" value="PPR"/>
    <property type="match status" value="5"/>
</dbReference>
<reference evidence="5" key="1">
    <citation type="submission" date="2021-01" db="UniProtKB">
        <authorList>
            <consortium name="EnsemblPlants"/>
        </authorList>
    </citation>
    <scope>IDENTIFICATION</scope>
</reference>
<dbReference type="Pfam" id="PF20431">
    <property type="entry name" value="E_motif"/>
    <property type="match status" value="1"/>
</dbReference>
<dbReference type="OMA" id="VADWNAM"/>
<dbReference type="Gene3D" id="1.25.40.10">
    <property type="entry name" value="Tetratricopeptide repeat domain"/>
    <property type="match status" value="3"/>
</dbReference>
<evidence type="ECO:0000256" key="3">
    <source>
        <dbReference type="PROSITE-ProRule" id="PRU00708"/>
    </source>
</evidence>
<dbReference type="Pfam" id="PF14432">
    <property type="entry name" value="DYW_deaminase"/>
    <property type="match status" value="1"/>
</dbReference>
<evidence type="ECO:0000256" key="2">
    <source>
        <dbReference type="ARBA" id="ARBA00022737"/>
    </source>
</evidence>
<feature type="repeat" description="PPR" evidence="3">
    <location>
        <begin position="188"/>
        <end position="218"/>
    </location>
</feature>
<dbReference type="SUPFAM" id="SSF48452">
    <property type="entry name" value="TPR-like"/>
    <property type="match status" value="1"/>
</dbReference>
<organism evidence="5 6">
    <name type="scientific">Kalanchoe fedtschenkoi</name>
    <name type="common">Lavender scallops</name>
    <name type="synonym">South American air plant</name>
    <dbReference type="NCBI Taxonomy" id="63787"/>
    <lineage>
        <taxon>Eukaryota</taxon>
        <taxon>Viridiplantae</taxon>
        <taxon>Streptophyta</taxon>
        <taxon>Embryophyta</taxon>
        <taxon>Tracheophyta</taxon>
        <taxon>Spermatophyta</taxon>
        <taxon>Magnoliopsida</taxon>
        <taxon>eudicotyledons</taxon>
        <taxon>Gunneridae</taxon>
        <taxon>Pentapetalae</taxon>
        <taxon>Saxifragales</taxon>
        <taxon>Crassulaceae</taxon>
        <taxon>Kalanchoe</taxon>
    </lineage>
</organism>
<dbReference type="AlphaFoldDB" id="A0A7N0RFN7"/>
<dbReference type="InterPro" id="IPR032867">
    <property type="entry name" value="DYW_dom"/>
</dbReference>
<feature type="repeat" description="PPR" evidence="3">
    <location>
        <begin position="321"/>
        <end position="355"/>
    </location>
</feature>
<feature type="repeat" description="PPR" evidence="3">
    <location>
        <begin position="102"/>
        <end position="132"/>
    </location>
</feature>
<dbReference type="FunFam" id="1.25.40.10:FF:000333">
    <property type="entry name" value="Pentatricopeptide repeat-containing protein"/>
    <property type="match status" value="1"/>
</dbReference>
<keyword evidence="2" id="KW-0677">Repeat</keyword>
<evidence type="ECO:0000256" key="1">
    <source>
        <dbReference type="ARBA" id="ARBA00006643"/>
    </source>
</evidence>
<accession>A0A7N0RFN7</accession>
<dbReference type="GO" id="GO:0008270">
    <property type="term" value="F:zinc ion binding"/>
    <property type="evidence" value="ECO:0007669"/>
    <property type="project" value="InterPro"/>
</dbReference>
<dbReference type="PANTHER" id="PTHR47926">
    <property type="entry name" value="PENTATRICOPEPTIDE REPEAT-CONTAINING PROTEIN"/>
    <property type="match status" value="1"/>
</dbReference>
<feature type="domain" description="DYW" evidence="4">
    <location>
        <begin position="531"/>
        <end position="623"/>
    </location>
</feature>
<feature type="repeat" description="PPR" evidence="3">
    <location>
        <begin position="133"/>
        <end position="167"/>
    </location>
</feature>
<dbReference type="Pfam" id="PF01535">
    <property type="entry name" value="PPR"/>
    <property type="match status" value="4"/>
</dbReference>
<dbReference type="GO" id="GO:0003723">
    <property type="term" value="F:RNA binding"/>
    <property type="evidence" value="ECO:0007669"/>
    <property type="project" value="InterPro"/>
</dbReference>
<dbReference type="EnsemblPlants" id="Kaladp0011s0054.1.v1.1">
    <property type="protein sequence ID" value="Kaladp0011s0054.1.v1.1"/>
    <property type="gene ID" value="Kaladp0011s0054.v1.1"/>
</dbReference>
<dbReference type="GO" id="GO:0009451">
    <property type="term" value="P:RNA modification"/>
    <property type="evidence" value="ECO:0007669"/>
    <property type="project" value="InterPro"/>
</dbReference>
<name>A0A7N0RFN7_KALFE</name>
<evidence type="ECO:0000259" key="4">
    <source>
        <dbReference type="Pfam" id="PF14432"/>
    </source>
</evidence>
<dbReference type="PANTHER" id="PTHR47926:SF373">
    <property type="entry name" value="TETRATRICOPEPTIDE-LIKE HELICAL DOMAIN SUPERFAMILY, DYW DOMAIN-CONTAINING PROTEIN"/>
    <property type="match status" value="1"/>
</dbReference>
<feature type="repeat" description="PPR" evidence="3">
    <location>
        <begin position="219"/>
        <end position="254"/>
    </location>
</feature>
<dbReference type="InterPro" id="IPR046960">
    <property type="entry name" value="PPR_At4g14850-like_plant"/>
</dbReference>
<protein>
    <recommendedName>
        <fullName evidence="4">DYW domain-containing protein</fullName>
    </recommendedName>
</protein>